<dbReference type="Proteomes" id="UP000267368">
    <property type="component" value="Unassembled WGS sequence"/>
</dbReference>
<dbReference type="RefSeq" id="WP_123197694.1">
    <property type="nucleotide sequence ID" value="NZ_QICB01000002.1"/>
</dbReference>
<comment type="caution">
    <text evidence="1">The sequence shown here is derived from an EMBL/GenBank/DDBJ whole genome shotgun (WGS) entry which is preliminary data.</text>
</comment>
<proteinExistence type="predicted"/>
<name>A0A3N0AFM0_9ACTN</name>
<dbReference type="EMBL" id="QICB01000002">
    <property type="protein sequence ID" value="RNL20593.1"/>
    <property type="molecule type" value="Genomic_DNA"/>
</dbReference>
<sequence length="146" mass="16799">MDVLYIKAIEKDLFELNRDPECVGDLLARIVVGDPTKPVRNDYVAACAYNLVKASFIYLKETAPPSQRTYKNAKTMCGMETGRSRPPIEFLFKDNFKEKPEDFSSPSAYRAFGKAVDEYLRFDGAYRQEAAQYCKKQFERLIDGRQ</sequence>
<evidence type="ECO:0000313" key="2">
    <source>
        <dbReference type="Proteomes" id="UP000267368"/>
    </source>
</evidence>
<reference evidence="2" key="1">
    <citation type="submission" date="2018-05" db="EMBL/GenBank/DDBJ databases">
        <title>Genome Sequencing of selected type strains of the family Eggerthellaceae.</title>
        <authorList>
            <person name="Danylec N."/>
            <person name="Stoll D.A."/>
            <person name="Doetsch A."/>
            <person name="Huch M."/>
        </authorList>
    </citation>
    <scope>NUCLEOTIDE SEQUENCE [LARGE SCALE GENOMIC DNA]</scope>
    <source>
        <strain evidence="2">DSM 17537</strain>
    </source>
</reference>
<protein>
    <submittedName>
        <fullName evidence="1">Uncharacterized protein</fullName>
    </submittedName>
</protein>
<keyword evidence="2" id="KW-1185">Reference proteome</keyword>
<gene>
    <name evidence="1" type="ORF">DMP07_03110</name>
</gene>
<evidence type="ECO:0000313" key="1">
    <source>
        <dbReference type="EMBL" id="RNL20593.1"/>
    </source>
</evidence>
<organism evidence="1 2">
    <name type="scientific">Slackia faecicanis</name>
    <dbReference type="NCBI Taxonomy" id="255723"/>
    <lineage>
        <taxon>Bacteria</taxon>
        <taxon>Bacillati</taxon>
        <taxon>Actinomycetota</taxon>
        <taxon>Coriobacteriia</taxon>
        <taxon>Eggerthellales</taxon>
        <taxon>Eggerthellaceae</taxon>
        <taxon>Slackia</taxon>
    </lineage>
</organism>
<dbReference type="AlphaFoldDB" id="A0A3N0AFM0"/>
<accession>A0A3N0AFM0</accession>